<dbReference type="GO" id="GO:0009254">
    <property type="term" value="P:peptidoglycan turnover"/>
    <property type="evidence" value="ECO:0007669"/>
    <property type="project" value="InterPro"/>
</dbReference>
<dbReference type="AlphaFoldDB" id="A0A6N9HD80"/>
<reference evidence="3 4" key="1">
    <citation type="submission" date="2019-12" db="EMBL/GenBank/DDBJ databases">
        <title>Novel species isolated from a subtropical stream in China.</title>
        <authorList>
            <person name="Lu H."/>
        </authorList>
    </citation>
    <scope>NUCLEOTIDE SEQUENCE [LARGE SCALE GENOMIC DNA]</scope>
    <source>
        <strain evidence="3 4">DS3</strain>
    </source>
</reference>
<dbReference type="InterPro" id="IPR036908">
    <property type="entry name" value="RlpA-like_sf"/>
</dbReference>
<evidence type="ECO:0000313" key="4">
    <source>
        <dbReference type="Proteomes" id="UP000448575"/>
    </source>
</evidence>
<dbReference type="InterPro" id="IPR010611">
    <property type="entry name" value="3D_dom"/>
</dbReference>
<proteinExistence type="predicted"/>
<organism evidence="3 4">
    <name type="scientific">Pseudoduganella guangdongensis</name>
    <dbReference type="NCBI Taxonomy" id="2692179"/>
    <lineage>
        <taxon>Bacteria</taxon>
        <taxon>Pseudomonadati</taxon>
        <taxon>Pseudomonadota</taxon>
        <taxon>Betaproteobacteria</taxon>
        <taxon>Burkholderiales</taxon>
        <taxon>Oxalobacteraceae</taxon>
        <taxon>Telluria group</taxon>
        <taxon>Pseudoduganella</taxon>
    </lineage>
</organism>
<protein>
    <recommendedName>
        <fullName evidence="2">3D domain-containing protein</fullName>
    </recommendedName>
</protein>
<dbReference type="Gene3D" id="2.40.40.10">
    <property type="entry name" value="RlpA-like domain"/>
    <property type="match status" value="1"/>
</dbReference>
<accession>A0A6N9HD80</accession>
<dbReference type="Proteomes" id="UP000448575">
    <property type="component" value="Unassembled WGS sequence"/>
</dbReference>
<keyword evidence="1" id="KW-0732">Signal</keyword>
<feature type="chain" id="PRO_5026679276" description="3D domain-containing protein" evidence="1">
    <location>
        <begin position="21"/>
        <end position="378"/>
    </location>
</feature>
<feature type="domain" description="3D" evidence="2">
    <location>
        <begin position="304"/>
        <end position="355"/>
    </location>
</feature>
<comment type="caution">
    <text evidence="3">The sequence shown here is derived from an EMBL/GenBank/DDBJ whole genome shotgun (WGS) entry which is preliminary data.</text>
</comment>
<dbReference type="GO" id="GO:0004553">
    <property type="term" value="F:hydrolase activity, hydrolyzing O-glycosyl compounds"/>
    <property type="evidence" value="ECO:0007669"/>
    <property type="project" value="InterPro"/>
</dbReference>
<dbReference type="EMBL" id="WWCJ01000003">
    <property type="protein sequence ID" value="MYN01390.1"/>
    <property type="molecule type" value="Genomic_DNA"/>
</dbReference>
<keyword evidence="4" id="KW-1185">Reference proteome</keyword>
<sequence length="378" mass="38572">MKIHCMGGWLLLLVGASAKAADCTVPGTWTDIFGGQFAITSALTGTGKFPYCSANHSLSITLNGTTGFTVRARYNGGQDCQGFSETLTFASDCMTASGTYRNDDGSSGADTWNKTGPFISLARTTLTTARATGTPTGGSFAFGTEAISGSNHAVVAMANGVTPTSNPNDITFTAPASGGAPTPGGLARLIARYQLNGAEARNNLNRVATFGMSCYMLALESDYGTQPNACSATTIYGTRYSGTVLNPGGLQGTYCAAFIANVRLQGSGQLNGGGYINYNVNTRQFVAVASVNGADGTPVVAGQTVARDRAIIPGRGVLVDVDGTGTGLLANDTGGAIRGYRLDLYNGAGRAACAGYANPLGVGACQTPQASCPGREMQ</sequence>
<evidence type="ECO:0000259" key="2">
    <source>
        <dbReference type="Pfam" id="PF06725"/>
    </source>
</evidence>
<evidence type="ECO:0000256" key="1">
    <source>
        <dbReference type="SAM" id="SignalP"/>
    </source>
</evidence>
<gene>
    <name evidence="3" type="ORF">GTP41_04670</name>
</gene>
<dbReference type="Pfam" id="PF06725">
    <property type="entry name" value="3D"/>
    <property type="match status" value="1"/>
</dbReference>
<feature type="signal peptide" evidence="1">
    <location>
        <begin position="1"/>
        <end position="20"/>
    </location>
</feature>
<name>A0A6N9HD80_9BURK</name>
<dbReference type="RefSeq" id="WP_161024416.1">
    <property type="nucleotide sequence ID" value="NZ_WWCJ01000003.1"/>
</dbReference>
<dbReference type="SUPFAM" id="SSF50685">
    <property type="entry name" value="Barwin-like endoglucanases"/>
    <property type="match status" value="1"/>
</dbReference>
<evidence type="ECO:0000313" key="3">
    <source>
        <dbReference type="EMBL" id="MYN01390.1"/>
    </source>
</evidence>
<dbReference type="GO" id="GO:0019867">
    <property type="term" value="C:outer membrane"/>
    <property type="evidence" value="ECO:0007669"/>
    <property type="project" value="InterPro"/>
</dbReference>